<reference evidence="2 3" key="1">
    <citation type="submission" date="2020-09" db="EMBL/GenBank/DDBJ databases">
        <title>De no assembly of potato wild relative species, Solanum commersonii.</title>
        <authorList>
            <person name="Cho K."/>
        </authorList>
    </citation>
    <scope>NUCLEOTIDE SEQUENCE [LARGE SCALE GENOMIC DNA]</scope>
    <source>
        <strain evidence="2">LZ3.2</strain>
        <tissue evidence="2">Leaf</tissue>
    </source>
</reference>
<name>A0A9J5W7L3_SOLCO</name>
<organism evidence="2 3">
    <name type="scientific">Solanum commersonii</name>
    <name type="common">Commerson's wild potato</name>
    <name type="synonym">Commerson's nightshade</name>
    <dbReference type="NCBI Taxonomy" id="4109"/>
    <lineage>
        <taxon>Eukaryota</taxon>
        <taxon>Viridiplantae</taxon>
        <taxon>Streptophyta</taxon>
        <taxon>Embryophyta</taxon>
        <taxon>Tracheophyta</taxon>
        <taxon>Spermatophyta</taxon>
        <taxon>Magnoliopsida</taxon>
        <taxon>eudicotyledons</taxon>
        <taxon>Gunneridae</taxon>
        <taxon>Pentapetalae</taxon>
        <taxon>asterids</taxon>
        <taxon>lamiids</taxon>
        <taxon>Solanales</taxon>
        <taxon>Solanaceae</taxon>
        <taxon>Solanoideae</taxon>
        <taxon>Solaneae</taxon>
        <taxon>Solanum</taxon>
    </lineage>
</organism>
<keyword evidence="3" id="KW-1185">Reference proteome</keyword>
<evidence type="ECO:0000313" key="3">
    <source>
        <dbReference type="Proteomes" id="UP000824120"/>
    </source>
</evidence>
<accession>A0A9J5W7L3</accession>
<proteinExistence type="predicted"/>
<sequence length="85" mass="9552">MGISRSKKYIVLVDFMGINDLVMTILINDVKMLILASTTLLVDVLAKLNNKHFMCGSFYHMRQGIDGCVEWSSNKVIDIEIGMKA</sequence>
<protein>
    <recommendedName>
        <fullName evidence="1">AIPP2-like SPOC-like domain-containing protein</fullName>
    </recommendedName>
</protein>
<dbReference type="Pfam" id="PF23121">
    <property type="entry name" value="SPOC_AIPP2"/>
    <property type="match status" value="1"/>
</dbReference>
<dbReference type="Proteomes" id="UP000824120">
    <property type="component" value="Chromosome 12"/>
</dbReference>
<comment type="caution">
    <text evidence="2">The sequence shown here is derived from an EMBL/GenBank/DDBJ whole genome shotgun (WGS) entry which is preliminary data.</text>
</comment>
<dbReference type="AlphaFoldDB" id="A0A9J5W7L3"/>
<feature type="domain" description="AIPP2-like SPOC-like" evidence="1">
    <location>
        <begin position="5"/>
        <end position="58"/>
    </location>
</feature>
<dbReference type="EMBL" id="JACXVP010000012">
    <property type="protein sequence ID" value="KAG5571176.1"/>
    <property type="molecule type" value="Genomic_DNA"/>
</dbReference>
<gene>
    <name evidence="2" type="ORF">H5410_060942</name>
</gene>
<dbReference type="InterPro" id="IPR056280">
    <property type="entry name" value="AIPP2-like_SPOC"/>
</dbReference>
<evidence type="ECO:0000313" key="2">
    <source>
        <dbReference type="EMBL" id="KAG5571176.1"/>
    </source>
</evidence>
<evidence type="ECO:0000259" key="1">
    <source>
        <dbReference type="Pfam" id="PF23121"/>
    </source>
</evidence>